<dbReference type="Pfam" id="PF17783">
    <property type="entry name" value="WHD_CvfB"/>
    <property type="match status" value="1"/>
</dbReference>
<evidence type="ECO:0000313" key="7">
    <source>
        <dbReference type="Proteomes" id="UP000015560"/>
    </source>
</evidence>
<gene>
    <name evidence="6" type="ORF">LBCZ_1211</name>
</gene>
<evidence type="ECO:0000259" key="5">
    <source>
        <dbReference type="Pfam" id="PF21543"/>
    </source>
</evidence>
<sequence length="297" mass="32879">MIIKMKFNGQIVTAHVTDHNEKEVFAQYDGVTLAIDRKELAALPEIGSELEGFAYENKHGEARLTTKLPKVGRDHYAFAPVVEVRRDLGAFVDIGLPDKDIVVSEDQLPELNRLWPQRGDRLMIDLTTDKKDRLWGNLADETIIRAVANRAKPDQMNADVTATAYRLKMAGTRVLTDDFYLGFIHPSQRDVEPRLGQVLHARVIGVSDQGELNLSLKPRAYQAIGNDAAMILAVLQHDPAGKIAYTDKSDPDAIKQVFGISKGAFKRALGHLLKAGLIKEEAGYTILLKTNGNASQE</sequence>
<feature type="domain" description="Conserved virulence factor B second S1" evidence="4">
    <location>
        <begin position="76"/>
        <end position="137"/>
    </location>
</feature>
<feature type="domain" description="Conserved virulence factor B first S1" evidence="2">
    <location>
        <begin position="9"/>
        <end position="67"/>
    </location>
</feature>
<evidence type="ECO:0000259" key="3">
    <source>
        <dbReference type="Pfam" id="PF17783"/>
    </source>
</evidence>
<evidence type="ECO:0000256" key="1">
    <source>
        <dbReference type="PIRNR" id="PIRNR012524"/>
    </source>
</evidence>
<protein>
    <recommendedName>
        <fullName evidence="8">RNA-binding protein</fullName>
    </recommendedName>
</protein>
<dbReference type="Pfam" id="PF21543">
    <property type="entry name" value="CvfB_2nd"/>
    <property type="match status" value="1"/>
</dbReference>
<dbReference type="Pfam" id="PF21191">
    <property type="entry name" value="CvfB_1st"/>
    <property type="match status" value="1"/>
</dbReference>
<dbReference type="Pfam" id="PF13509">
    <property type="entry name" value="S1_2"/>
    <property type="match status" value="1"/>
</dbReference>
<dbReference type="Gene3D" id="2.40.50.140">
    <property type="entry name" value="Nucleic acid-binding proteins"/>
    <property type="match status" value="2"/>
</dbReference>
<name>A0AAD1AP05_LACCA</name>
<dbReference type="InterPro" id="IPR036388">
    <property type="entry name" value="WH-like_DNA-bd_sf"/>
</dbReference>
<organism evidence="6 7">
    <name type="scientific">Lacticaseibacillus casei DSM 20011 = JCM 1134 = ATCC 393</name>
    <dbReference type="NCBI Taxonomy" id="1423732"/>
    <lineage>
        <taxon>Bacteria</taxon>
        <taxon>Bacillati</taxon>
        <taxon>Bacillota</taxon>
        <taxon>Bacilli</taxon>
        <taxon>Lactobacillales</taxon>
        <taxon>Lactobacillaceae</taxon>
        <taxon>Lacticaseibacillus</taxon>
    </lineage>
</organism>
<evidence type="ECO:0000259" key="2">
    <source>
        <dbReference type="Pfam" id="PF13509"/>
    </source>
</evidence>
<dbReference type="Proteomes" id="UP000015560">
    <property type="component" value="Chromosome"/>
</dbReference>
<feature type="domain" description="Conserved virulence factor B third S1" evidence="5">
    <location>
        <begin position="145"/>
        <end position="218"/>
    </location>
</feature>
<dbReference type="Gene3D" id="2.40.50.330">
    <property type="match status" value="1"/>
</dbReference>
<accession>A0AAD1AP05</accession>
<proteinExistence type="inferred from homology"/>
<dbReference type="InterPro" id="IPR048588">
    <property type="entry name" value="CvfB_S1_2nd"/>
</dbReference>
<dbReference type="Gene3D" id="1.10.10.10">
    <property type="entry name" value="Winged helix-like DNA-binding domain superfamily/Winged helix DNA-binding domain"/>
    <property type="match status" value="1"/>
</dbReference>
<feature type="domain" description="Conserved virulence factor B-like winged helix" evidence="3">
    <location>
        <begin position="229"/>
        <end position="286"/>
    </location>
</feature>
<evidence type="ECO:0000259" key="4">
    <source>
        <dbReference type="Pfam" id="PF21191"/>
    </source>
</evidence>
<dbReference type="PANTHER" id="PTHR37296:SF1">
    <property type="entry name" value="CONSERVED VIRULENCE FACTOR B"/>
    <property type="match status" value="1"/>
</dbReference>
<dbReference type="AlphaFoldDB" id="A0AAD1AP05"/>
<evidence type="ECO:0008006" key="8">
    <source>
        <dbReference type="Google" id="ProtNLM"/>
    </source>
</evidence>
<dbReference type="InterPro" id="IPR048587">
    <property type="entry name" value="CvfB_S1_3rd"/>
</dbReference>
<dbReference type="InterPro" id="IPR039566">
    <property type="entry name" value="CvfB_S1_st"/>
</dbReference>
<dbReference type="InterPro" id="IPR012340">
    <property type="entry name" value="NA-bd_OB-fold"/>
</dbReference>
<dbReference type="InterPro" id="IPR040764">
    <property type="entry name" value="CvfB_WH"/>
</dbReference>
<comment type="similarity">
    <text evidence="1">Belongs to the CvfB family.</text>
</comment>
<dbReference type="InterPro" id="IPR014464">
    <property type="entry name" value="CvfB_fam"/>
</dbReference>
<dbReference type="PANTHER" id="PTHR37296">
    <property type="entry name" value="CONSERVED VIRULENCE FACTOR B"/>
    <property type="match status" value="1"/>
</dbReference>
<reference evidence="6 7" key="1">
    <citation type="journal article" date="2013" name="PLoS ONE">
        <title>Genomic Adaptation of the Lactobacillus casei Group.</title>
        <authorList>
            <person name="Toh H."/>
            <person name="Oshima K."/>
            <person name="Nakano A."/>
            <person name="Takahata M."/>
            <person name="Murakami M."/>
            <person name="Takaki T."/>
            <person name="Nishiyama H."/>
            <person name="Igimi S."/>
            <person name="Hattori M."/>
            <person name="Morita H."/>
        </authorList>
    </citation>
    <scope>NUCLEOTIDE SEQUENCE [LARGE SCALE GENOMIC DNA]</scope>
    <source>
        <strain evidence="6 7">ATCC 393</strain>
    </source>
</reference>
<evidence type="ECO:0000313" key="6">
    <source>
        <dbReference type="EMBL" id="BAN74379.1"/>
    </source>
</evidence>
<dbReference type="PIRSF" id="PIRSF012524">
    <property type="entry name" value="YitL_S1"/>
    <property type="match status" value="1"/>
</dbReference>
<dbReference type="EMBL" id="AP012544">
    <property type="protein sequence ID" value="BAN74379.1"/>
    <property type="molecule type" value="Genomic_DNA"/>
</dbReference>